<feature type="compositionally biased region" description="Polar residues" evidence="1">
    <location>
        <begin position="208"/>
        <end position="220"/>
    </location>
</feature>
<gene>
    <name evidence="2" type="ORF">EDB92DRAFT_1950070</name>
</gene>
<evidence type="ECO:0000256" key="1">
    <source>
        <dbReference type="SAM" id="MobiDB-lite"/>
    </source>
</evidence>
<feature type="compositionally biased region" description="Low complexity" evidence="1">
    <location>
        <begin position="1016"/>
        <end position="1035"/>
    </location>
</feature>
<feature type="region of interest" description="Disordered" evidence="1">
    <location>
        <begin position="1100"/>
        <end position="1129"/>
    </location>
</feature>
<feature type="region of interest" description="Disordered" evidence="1">
    <location>
        <begin position="1001"/>
        <end position="1074"/>
    </location>
</feature>
<evidence type="ECO:0000313" key="3">
    <source>
        <dbReference type="Proteomes" id="UP001201163"/>
    </source>
</evidence>
<dbReference type="PANTHER" id="PTHR24216:SF65">
    <property type="entry name" value="PAXILLIN-LIKE PROTEIN 1"/>
    <property type="match status" value="1"/>
</dbReference>
<organism evidence="2 3">
    <name type="scientific">Lactarius akahatsu</name>
    <dbReference type="NCBI Taxonomy" id="416441"/>
    <lineage>
        <taxon>Eukaryota</taxon>
        <taxon>Fungi</taxon>
        <taxon>Dikarya</taxon>
        <taxon>Basidiomycota</taxon>
        <taxon>Agaricomycotina</taxon>
        <taxon>Agaricomycetes</taxon>
        <taxon>Russulales</taxon>
        <taxon>Russulaceae</taxon>
        <taxon>Lactarius</taxon>
    </lineage>
</organism>
<dbReference type="EMBL" id="JAKELL010000065">
    <property type="protein sequence ID" value="KAH8985307.1"/>
    <property type="molecule type" value="Genomic_DNA"/>
</dbReference>
<comment type="caution">
    <text evidence="2">The sequence shown here is derived from an EMBL/GenBank/DDBJ whole genome shotgun (WGS) entry which is preliminary data.</text>
</comment>
<reference evidence="2" key="1">
    <citation type="submission" date="2022-01" db="EMBL/GenBank/DDBJ databases">
        <title>Comparative genomics reveals a dynamic genome evolution in the ectomycorrhizal milk-cap (Lactarius) mushrooms.</title>
        <authorList>
            <consortium name="DOE Joint Genome Institute"/>
            <person name="Lebreton A."/>
            <person name="Tang N."/>
            <person name="Kuo A."/>
            <person name="LaButti K."/>
            <person name="Drula E."/>
            <person name="Barry K."/>
            <person name="Clum A."/>
            <person name="Lipzen A."/>
            <person name="Mousain D."/>
            <person name="Ng V."/>
            <person name="Wang R."/>
            <person name="Wang X."/>
            <person name="Dai Y."/>
            <person name="Henrissat B."/>
            <person name="Grigoriev I.V."/>
            <person name="Guerin-Laguette A."/>
            <person name="Yu F."/>
            <person name="Martin F.M."/>
        </authorList>
    </citation>
    <scope>NUCLEOTIDE SEQUENCE</scope>
    <source>
        <strain evidence="2">QP</strain>
    </source>
</reference>
<feature type="compositionally biased region" description="Low complexity" evidence="1">
    <location>
        <begin position="1102"/>
        <end position="1116"/>
    </location>
</feature>
<protein>
    <submittedName>
        <fullName evidence="2">Uncharacterized protein</fullName>
    </submittedName>
</protein>
<keyword evidence="3" id="KW-1185">Reference proteome</keyword>
<sequence>MVATQAKLLHDLWVKEIGRVAPQTIEALQADYTVNTVGDPNVWELACWMHRAHTTRLQAFLLAHKPLDTLLAQVEHAFATCLTRLRRHIGNHSINTQEAWELIASWRAHGPTASLPTSLPSPGPSTQEAMRLAAPSLAATFFPSPGPSTQEAMCNADLSPASTAYLSPGPITQEAMKQVTIGPKGTESNPIELDSQSSVELDLATAADNDNGSNSSTTPTAPWPHAIPQEDWPSEWGSHTPSDHSSLDHNSGDHLRHPIVVDTPSAPTPESTQSPPTDMGHLDPKGRMSTRGAAPRLLSPMEVVWAGSTQSQQARATLDELRNLLQAPPPPMNEVTAVFTAQADDSIRWAENWANTIAPLREGYVRYTLSDPIPPLAGGNRIKPPQALDAAFRIVKSAIGVGFDKPGSPEERSLAASHWFRGASALLGATIRGMLVSQGFFDQGLWPLDPCIDTFTLAEDLERPSTQLELLRSMAEQLLSELTVQGEDRLNWEDLWNSVKEQEILMLRDGLRAQHEKTIGAWERKLVASLKGKAIDVALAGLIEDLEAEGSSCESGAERAKQVLMKVKKRVGRKPVPKRQITEWQNEYVQEAHEATKAEAYAQAEAEWRTWKETELAKASGEAMRRLSIDYIIERCGPDVEAIIAEKRAFAKDYVHCNYQTWVDQALTERWPSIEEEAQRWTQEDALTRELWAIYPDIWEEAYSQARKDAKEAAAWHKEKLTMEKIQVADRDHRAEVYKLTLKASGSAKKANAHQEAGKKTRKRIVDLKRSSTEEINQLTADLDHSEADPIISKEDLIATEDLHQIVLEDANYGSGEPPNMAAKLGVAMGMVQPIHGLAPQVRPHLGFAPKAETIGEPTPTPSPPHLPVMIAPIDVNEEVAEGRTLYTSIHAPEVEPSPSPAVTEQLSTEKQPVANEMFAMLQQLIAPLHASIDLLARKVNEIDECTAPKPKQTKTTPVAPRAGPAPLLAKQQSPIPPLEAIDEDFLMLASLSLPAPSLPGPPAKAATKDASTAVALSSPPTGASTSTSSATLSPTPAPSPNAPKPKGKKGKGASTAEAAPSPQQGASTATDNDGFITVTQPRAAYSVVMASQVTKQREMKQQANAAAAAQQRTAAGHLKPGTSPAPRNMTRIVVSRNGGFANAEREKMIHATLPGIIAQSICTAIKCSTPNPIRILSAQWAKGVEKTGNFVYNITGKIPMERILQFSKFLLQPFPGGILLPSDGWHWAQLRNVILWNDDGTIKSEEQLLTELSLNPVFQGVAIIQQPHWLNDITNSEQATSMVMLAYIDPTGTITVEAMKTGIFMFNFRVKFSTTPSEATTPKATKPKARIVLPHTDTAKAGETSTEHMAARHQPGTPSEVQPTGPSTTTPTPPSPTKSIEDIQDEFPPLPSSTTPGPDRKTLAHIEDRMHQLMLEATTGTAMVQVGELWYRCLSTDLNIPFRRLRDKEFIILAKRCNGKPLTAEDNINFLAKYEREACKSCAFGNYDLHRNPTNKKLTPSAVLATNKPPLPL</sequence>
<evidence type="ECO:0000313" key="2">
    <source>
        <dbReference type="EMBL" id="KAH8985307.1"/>
    </source>
</evidence>
<accession>A0AAD4Q7V7</accession>
<feature type="region of interest" description="Disordered" evidence="1">
    <location>
        <begin position="206"/>
        <end position="285"/>
    </location>
</feature>
<proteinExistence type="predicted"/>
<feature type="compositionally biased region" description="Polar residues" evidence="1">
    <location>
        <begin position="1062"/>
        <end position="1072"/>
    </location>
</feature>
<dbReference type="Proteomes" id="UP001201163">
    <property type="component" value="Unassembled WGS sequence"/>
</dbReference>
<dbReference type="PANTHER" id="PTHR24216">
    <property type="entry name" value="PAXILLIN-RELATED"/>
    <property type="match status" value="1"/>
</dbReference>
<feature type="compositionally biased region" description="Basic and acidic residues" evidence="1">
    <location>
        <begin position="241"/>
        <end position="256"/>
    </location>
</feature>
<feature type="compositionally biased region" description="Basic and acidic residues" evidence="1">
    <location>
        <begin position="1341"/>
        <end position="1351"/>
    </location>
</feature>
<name>A0AAD4Q7V7_9AGAM</name>
<feature type="region of interest" description="Disordered" evidence="1">
    <location>
        <begin position="1341"/>
        <end position="1401"/>
    </location>
</feature>